<evidence type="ECO:0000256" key="5">
    <source>
        <dbReference type="ARBA" id="ARBA00023136"/>
    </source>
</evidence>
<evidence type="ECO:0000256" key="7">
    <source>
        <dbReference type="SAM" id="MobiDB-lite"/>
    </source>
</evidence>
<dbReference type="AlphaFoldDB" id="E8V139"/>
<keyword evidence="2" id="KW-1003">Cell membrane</keyword>
<dbReference type="GO" id="GO:0004713">
    <property type="term" value="F:protein tyrosine kinase activity"/>
    <property type="evidence" value="ECO:0007669"/>
    <property type="project" value="TreeGrafter"/>
</dbReference>
<dbReference type="HOGENOM" id="CLU_051175_1_0_0"/>
<feature type="region of interest" description="Disordered" evidence="7">
    <location>
        <begin position="290"/>
        <end position="315"/>
    </location>
</feature>
<dbReference type="GO" id="GO:0005886">
    <property type="term" value="C:plasma membrane"/>
    <property type="evidence" value="ECO:0007669"/>
    <property type="project" value="UniProtKB-SubCell"/>
</dbReference>
<keyword evidence="6" id="KW-0175">Coiled coil</keyword>
<keyword evidence="11" id="KW-1185">Reference proteome</keyword>
<dbReference type="STRING" id="401053.AciPR4_2609"/>
<evidence type="ECO:0000313" key="11">
    <source>
        <dbReference type="Proteomes" id="UP000006844"/>
    </source>
</evidence>
<evidence type="ECO:0000313" key="10">
    <source>
        <dbReference type="EMBL" id="ADV83387.1"/>
    </source>
</evidence>
<dbReference type="PANTHER" id="PTHR32309">
    <property type="entry name" value="TYROSINE-PROTEIN KINASE"/>
    <property type="match status" value="1"/>
</dbReference>
<dbReference type="Proteomes" id="UP000006844">
    <property type="component" value="Chromosome"/>
</dbReference>
<evidence type="ECO:0000256" key="8">
    <source>
        <dbReference type="SAM" id="Phobius"/>
    </source>
</evidence>
<dbReference type="RefSeq" id="WP_013569120.1">
    <property type="nucleotide sequence ID" value="NC_014963.1"/>
</dbReference>
<name>E8V139_TERSS</name>
<evidence type="ECO:0000256" key="2">
    <source>
        <dbReference type="ARBA" id="ARBA00022475"/>
    </source>
</evidence>
<dbReference type="KEGG" id="tsa:AciPR4_2609"/>
<keyword evidence="3 8" id="KW-0812">Transmembrane</keyword>
<gene>
    <name evidence="10" type="ordered locus">AciPR4_2609</name>
</gene>
<dbReference type="eggNOG" id="COG3206">
    <property type="taxonomic scope" value="Bacteria"/>
</dbReference>
<dbReference type="OrthoDB" id="8884120at2"/>
<evidence type="ECO:0000256" key="3">
    <source>
        <dbReference type="ARBA" id="ARBA00022692"/>
    </source>
</evidence>
<dbReference type="InterPro" id="IPR050445">
    <property type="entry name" value="Bact_polysacc_biosynth/exp"/>
</dbReference>
<feature type="domain" description="Polysaccharide chain length determinant N-terminal" evidence="9">
    <location>
        <begin position="27"/>
        <end position="123"/>
    </location>
</feature>
<comment type="subcellular location">
    <subcellularLocation>
        <location evidence="1">Cell membrane</location>
        <topology evidence="1">Multi-pass membrane protein</topology>
    </subcellularLocation>
</comment>
<keyword evidence="5 8" id="KW-0472">Membrane</keyword>
<evidence type="ECO:0000259" key="9">
    <source>
        <dbReference type="Pfam" id="PF02706"/>
    </source>
</evidence>
<feature type="coiled-coil region" evidence="6">
    <location>
        <begin position="197"/>
        <end position="224"/>
    </location>
</feature>
<dbReference type="InterPro" id="IPR003856">
    <property type="entry name" value="LPS_length_determ_N"/>
</dbReference>
<keyword evidence="4 8" id="KW-1133">Transmembrane helix</keyword>
<dbReference type="EMBL" id="CP002467">
    <property type="protein sequence ID" value="ADV83387.1"/>
    <property type="molecule type" value="Genomic_DNA"/>
</dbReference>
<proteinExistence type="predicted"/>
<evidence type="ECO:0000256" key="1">
    <source>
        <dbReference type="ARBA" id="ARBA00004651"/>
    </source>
</evidence>
<evidence type="ECO:0000256" key="4">
    <source>
        <dbReference type="ARBA" id="ARBA00022989"/>
    </source>
</evidence>
<accession>E8V139</accession>
<reference evidence="10 11" key="1">
    <citation type="journal article" date="2012" name="Stand. Genomic Sci.">
        <title>Complete genome sequence of Terriglobus saanensis type strain SP1PR4(T), an Acidobacteria from tundra soil.</title>
        <authorList>
            <person name="Rawat S.R."/>
            <person name="Mannisto M.K."/>
            <person name="Starovoytov V."/>
            <person name="Goodwin L."/>
            <person name="Nolan M."/>
            <person name="Hauser L."/>
            <person name="Land M."/>
            <person name="Davenport K.W."/>
            <person name="Woyke T."/>
            <person name="Haggblom M.M."/>
        </authorList>
    </citation>
    <scope>NUCLEOTIDE SEQUENCE</scope>
    <source>
        <strain evidence="11">ATCC BAA-1853 / DSM 23119 / SP1PR4</strain>
    </source>
</reference>
<feature type="transmembrane region" description="Helical" evidence="8">
    <location>
        <begin position="380"/>
        <end position="400"/>
    </location>
</feature>
<sequence length="439" mass="47928">MNIAPPTYVPTENSKRIPANWAVRASLLWQHRKLLARVTVISLVLSLGIAFTIPKQYKSTASIMPPDQQGGGAMMLAALAGGRGGGGLGALGSLASGLLGGHTTTALFVSLLQSGTVRGHIIQRFDLKRIYHSRYNADAAKHLGRVTKISDDKKSGVITIEVEDRDPVRARDIAQAYLDELNKLVTQTSTSSGHRERIFIEHRLDSVRNDLEQAQLELSEFSSKNSTIDIKEQTRAMVEAGARVQAEMLVAQSGLQSLRQIYGDSNIRVKETEARIASLQKDLVQMTGTSAPLRSASSEADGPATSDDDKGSLYPPLRQLPRLAVPYADLYRRVKVQEAVFELLTQQYELARLEEAKDVPVVSVIDAPGVPEKKSFPPRLIVALALTFLAFAATSGTLLFREAWAKLNPNDPRKTLAAEAVPVIRRRIHSIISSRKNAA</sequence>
<dbReference type="PANTHER" id="PTHR32309:SF13">
    <property type="entry name" value="FERRIC ENTEROBACTIN TRANSPORT PROTEIN FEPE"/>
    <property type="match status" value="1"/>
</dbReference>
<dbReference type="Pfam" id="PF02706">
    <property type="entry name" value="Wzz"/>
    <property type="match status" value="1"/>
</dbReference>
<organism evidence="10 11">
    <name type="scientific">Terriglobus saanensis (strain ATCC BAA-1853 / DSM 23119 / SP1PR4)</name>
    <dbReference type="NCBI Taxonomy" id="401053"/>
    <lineage>
        <taxon>Bacteria</taxon>
        <taxon>Pseudomonadati</taxon>
        <taxon>Acidobacteriota</taxon>
        <taxon>Terriglobia</taxon>
        <taxon>Terriglobales</taxon>
        <taxon>Acidobacteriaceae</taxon>
        <taxon>Terriglobus</taxon>
    </lineage>
</organism>
<protein>
    <submittedName>
        <fullName evidence="10">Lipopolysaccharide biosynthesis protein</fullName>
    </submittedName>
</protein>
<evidence type="ECO:0000256" key="6">
    <source>
        <dbReference type="SAM" id="Coils"/>
    </source>
</evidence>
<feature type="transmembrane region" description="Helical" evidence="8">
    <location>
        <begin position="34"/>
        <end position="53"/>
    </location>
</feature>